<accession>A0ACB6SIR1</accession>
<comment type="caution">
    <text evidence="1">The sequence shown here is derived from an EMBL/GenBank/DDBJ whole genome shotgun (WGS) entry which is preliminary data.</text>
</comment>
<name>A0ACB6SIR1_9PLEO</name>
<dbReference type="EMBL" id="MU006702">
    <property type="protein sequence ID" value="KAF2633022.1"/>
    <property type="molecule type" value="Genomic_DNA"/>
</dbReference>
<gene>
    <name evidence="1" type="ORF">BU25DRAFT_454154</name>
</gene>
<reference evidence="1" key="1">
    <citation type="journal article" date="2020" name="Stud. Mycol.">
        <title>101 Dothideomycetes genomes: a test case for predicting lifestyles and emergence of pathogens.</title>
        <authorList>
            <person name="Haridas S."/>
            <person name="Albert R."/>
            <person name="Binder M."/>
            <person name="Bloem J."/>
            <person name="Labutti K."/>
            <person name="Salamov A."/>
            <person name="Andreopoulos B."/>
            <person name="Baker S."/>
            <person name="Barry K."/>
            <person name="Bills G."/>
            <person name="Bluhm B."/>
            <person name="Cannon C."/>
            <person name="Castanera R."/>
            <person name="Culley D."/>
            <person name="Daum C."/>
            <person name="Ezra D."/>
            <person name="Gonzalez J."/>
            <person name="Henrissat B."/>
            <person name="Kuo A."/>
            <person name="Liang C."/>
            <person name="Lipzen A."/>
            <person name="Lutzoni F."/>
            <person name="Magnuson J."/>
            <person name="Mondo S."/>
            <person name="Nolan M."/>
            <person name="Ohm R."/>
            <person name="Pangilinan J."/>
            <person name="Park H.-J."/>
            <person name="Ramirez L."/>
            <person name="Alfaro M."/>
            <person name="Sun H."/>
            <person name="Tritt A."/>
            <person name="Yoshinaga Y."/>
            <person name="Zwiers L.-H."/>
            <person name="Turgeon B."/>
            <person name="Goodwin S."/>
            <person name="Spatafora J."/>
            <person name="Crous P."/>
            <person name="Grigoriev I."/>
        </authorList>
    </citation>
    <scope>NUCLEOTIDE SEQUENCE</scope>
    <source>
        <strain evidence="1">CBS 525.71</strain>
    </source>
</reference>
<proteinExistence type="predicted"/>
<evidence type="ECO:0000313" key="1">
    <source>
        <dbReference type="EMBL" id="KAF2633022.1"/>
    </source>
</evidence>
<keyword evidence="2" id="KW-1185">Reference proteome</keyword>
<dbReference type="Proteomes" id="UP000799754">
    <property type="component" value="Unassembled WGS sequence"/>
</dbReference>
<sequence length="260" mass="29419">MSPLQEEDLLFLLLRRFADSSDATVYAEIRRSDDVQVYDSTIKEPLESMILEGSLSYDTSVIHADLNMNYSNPQEEDSSDETAYTLLPQTPSEVDTTCTVTVNFPATVSIDPPDSSGLPPGNPPEYSSLEWTEIRPEHDWAQLPSKLQPPSFRIHRCHHRGVERGGEDDAFELPLGFPEIVQHMEEACNDVTNATFRIHDQSRQSLPLGGTQSFECDLFATIPSLYITVKRDEIFLVYECFRNREDWISSHNGHEECSGC</sequence>
<organism evidence="1 2">
    <name type="scientific">Macroventuria anomochaeta</name>
    <dbReference type="NCBI Taxonomy" id="301207"/>
    <lineage>
        <taxon>Eukaryota</taxon>
        <taxon>Fungi</taxon>
        <taxon>Dikarya</taxon>
        <taxon>Ascomycota</taxon>
        <taxon>Pezizomycotina</taxon>
        <taxon>Dothideomycetes</taxon>
        <taxon>Pleosporomycetidae</taxon>
        <taxon>Pleosporales</taxon>
        <taxon>Pleosporineae</taxon>
        <taxon>Didymellaceae</taxon>
        <taxon>Macroventuria</taxon>
    </lineage>
</organism>
<protein>
    <submittedName>
        <fullName evidence="1">Uncharacterized protein</fullName>
    </submittedName>
</protein>
<evidence type="ECO:0000313" key="2">
    <source>
        <dbReference type="Proteomes" id="UP000799754"/>
    </source>
</evidence>